<dbReference type="InterPro" id="IPR027643">
    <property type="entry name" value="Formin-like_plant"/>
</dbReference>
<evidence type="ECO:0000313" key="2">
    <source>
        <dbReference type="EMBL" id="GJS50716.1"/>
    </source>
</evidence>
<name>A0ABQ4WCV6_9ASTR</name>
<dbReference type="SUPFAM" id="SSF101447">
    <property type="entry name" value="Formin homology 2 domain (FH2 domain)"/>
    <property type="match status" value="1"/>
</dbReference>
<dbReference type="EMBL" id="BQNB010008535">
    <property type="protein sequence ID" value="GJS50716.1"/>
    <property type="molecule type" value="Genomic_DNA"/>
</dbReference>
<dbReference type="InterPro" id="IPR015425">
    <property type="entry name" value="FH2_Formin"/>
</dbReference>
<evidence type="ECO:0000313" key="3">
    <source>
        <dbReference type="Proteomes" id="UP001151760"/>
    </source>
</evidence>
<reference evidence="2" key="1">
    <citation type="journal article" date="2022" name="Int. J. Mol. Sci.">
        <title>Draft Genome of Tanacetum Coccineum: Genomic Comparison of Closely Related Tanacetum-Family Plants.</title>
        <authorList>
            <person name="Yamashiro T."/>
            <person name="Shiraishi A."/>
            <person name="Nakayama K."/>
            <person name="Satake H."/>
        </authorList>
    </citation>
    <scope>NUCLEOTIDE SEQUENCE</scope>
</reference>
<dbReference type="PANTHER" id="PTHR23213:SF368">
    <property type="entry name" value="HISTONE H3-K79 METHYLTRANSFERASE"/>
    <property type="match status" value="1"/>
</dbReference>
<keyword evidence="3" id="KW-1185">Reference proteome</keyword>
<dbReference type="Pfam" id="PF02181">
    <property type="entry name" value="FH2"/>
    <property type="match status" value="1"/>
</dbReference>
<dbReference type="Gene3D" id="1.20.58.630">
    <property type="match status" value="1"/>
</dbReference>
<sequence>MINQLHNISSILESQTQNSPNAYSYALPSPPSPLIHPPTNALVEFHLSFCHCCSDPIYSSHLFPPIYQVQEKSIRIRQETNRCSLIFLATNSFSNKREQVKKFRKLRAQDSKLSSQDGVFVVERNRWDMRTCQWQSVEADIKRSRDMVADEYVSQAVIEHDDAIQHVEEISKKKYILKLNAHQNIAILLRPLNVTIEDVCDALLQGNSDTLGTELLASLLMMDPRTNTGTLSAGFFTLRWKLGSCPNWSVADMTLDKVVDYIKRETNQFFHCS</sequence>
<dbReference type="Proteomes" id="UP001151760">
    <property type="component" value="Unassembled WGS sequence"/>
</dbReference>
<protein>
    <submittedName>
        <fullName evidence="2">Formin-like protein 2</fullName>
    </submittedName>
</protein>
<dbReference type="PANTHER" id="PTHR23213">
    <property type="entry name" value="FORMIN-RELATED"/>
    <property type="match status" value="1"/>
</dbReference>
<accession>A0ABQ4WCV6</accession>
<feature type="domain" description="FH2" evidence="1">
    <location>
        <begin position="164"/>
        <end position="226"/>
    </location>
</feature>
<reference evidence="2" key="2">
    <citation type="submission" date="2022-01" db="EMBL/GenBank/DDBJ databases">
        <authorList>
            <person name="Yamashiro T."/>
            <person name="Shiraishi A."/>
            <person name="Satake H."/>
            <person name="Nakayama K."/>
        </authorList>
    </citation>
    <scope>NUCLEOTIDE SEQUENCE</scope>
</reference>
<gene>
    <name evidence="2" type="ORF">Tco_0624078</name>
</gene>
<evidence type="ECO:0000259" key="1">
    <source>
        <dbReference type="Pfam" id="PF02181"/>
    </source>
</evidence>
<organism evidence="2 3">
    <name type="scientific">Tanacetum coccineum</name>
    <dbReference type="NCBI Taxonomy" id="301880"/>
    <lineage>
        <taxon>Eukaryota</taxon>
        <taxon>Viridiplantae</taxon>
        <taxon>Streptophyta</taxon>
        <taxon>Embryophyta</taxon>
        <taxon>Tracheophyta</taxon>
        <taxon>Spermatophyta</taxon>
        <taxon>Magnoliopsida</taxon>
        <taxon>eudicotyledons</taxon>
        <taxon>Gunneridae</taxon>
        <taxon>Pentapetalae</taxon>
        <taxon>asterids</taxon>
        <taxon>campanulids</taxon>
        <taxon>Asterales</taxon>
        <taxon>Asteraceae</taxon>
        <taxon>Asteroideae</taxon>
        <taxon>Anthemideae</taxon>
        <taxon>Anthemidinae</taxon>
        <taxon>Tanacetum</taxon>
    </lineage>
</organism>
<proteinExistence type="predicted"/>
<comment type="caution">
    <text evidence="2">The sequence shown here is derived from an EMBL/GenBank/DDBJ whole genome shotgun (WGS) entry which is preliminary data.</text>
</comment>